<organism evidence="3 4">
    <name type="scientific">Candidatus Segetimicrobium genomatis</name>
    <dbReference type="NCBI Taxonomy" id="2569760"/>
    <lineage>
        <taxon>Bacteria</taxon>
        <taxon>Bacillati</taxon>
        <taxon>Candidatus Sysuimicrobiota</taxon>
        <taxon>Candidatus Sysuimicrobiia</taxon>
        <taxon>Candidatus Sysuimicrobiales</taxon>
        <taxon>Candidatus Segetimicrobiaceae</taxon>
        <taxon>Candidatus Segetimicrobium</taxon>
    </lineage>
</organism>
<dbReference type="Gene3D" id="2.60.450.10">
    <property type="entry name" value="Lipopolysaccharide (LPS) transport protein A like domain"/>
    <property type="match status" value="2"/>
</dbReference>
<evidence type="ECO:0000256" key="1">
    <source>
        <dbReference type="SAM" id="SignalP"/>
    </source>
</evidence>
<evidence type="ECO:0000313" key="3">
    <source>
        <dbReference type="EMBL" id="TMI88126.1"/>
    </source>
</evidence>
<dbReference type="EMBL" id="VBAK01000145">
    <property type="protein sequence ID" value="TMI88126.1"/>
    <property type="molecule type" value="Genomic_DNA"/>
</dbReference>
<gene>
    <name evidence="3" type="ORF">E6H00_13690</name>
</gene>
<comment type="caution">
    <text evidence="3">The sequence shown here is derived from an EMBL/GenBank/DDBJ whole genome shotgun (WGS) entry which is preliminary data.</text>
</comment>
<proteinExistence type="predicted"/>
<keyword evidence="1" id="KW-0732">Signal</keyword>
<evidence type="ECO:0000313" key="4">
    <source>
        <dbReference type="Proteomes" id="UP000318509"/>
    </source>
</evidence>
<dbReference type="Proteomes" id="UP000318509">
    <property type="component" value="Unassembled WGS sequence"/>
</dbReference>
<feature type="signal peptide" evidence="1">
    <location>
        <begin position="1"/>
        <end position="26"/>
    </location>
</feature>
<name>A0A537JY42_9BACT</name>
<feature type="chain" id="PRO_5021835861" description="Organic solvent tolerance-like N-terminal domain-containing protein" evidence="1">
    <location>
        <begin position="27"/>
        <end position="294"/>
    </location>
</feature>
<dbReference type="Pfam" id="PF03968">
    <property type="entry name" value="LptD_N"/>
    <property type="match status" value="1"/>
</dbReference>
<dbReference type="InterPro" id="IPR005653">
    <property type="entry name" value="OstA-like_N"/>
</dbReference>
<evidence type="ECO:0000259" key="2">
    <source>
        <dbReference type="Pfam" id="PF03968"/>
    </source>
</evidence>
<accession>A0A537JY42</accession>
<feature type="domain" description="Organic solvent tolerance-like N-terminal" evidence="2">
    <location>
        <begin position="48"/>
        <end position="181"/>
    </location>
</feature>
<reference evidence="3 4" key="1">
    <citation type="journal article" date="2019" name="Nat. Microbiol.">
        <title>Mediterranean grassland soil C-N compound turnover is dependent on rainfall and depth, and is mediated by genomically divergent microorganisms.</title>
        <authorList>
            <person name="Diamond S."/>
            <person name="Andeer P.F."/>
            <person name="Li Z."/>
            <person name="Crits-Christoph A."/>
            <person name="Burstein D."/>
            <person name="Anantharaman K."/>
            <person name="Lane K.R."/>
            <person name="Thomas B.C."/>
            <person name="Pan C."/>
            <person name="Northen T.R."/>
            <person name="Banfield J.F."/>
        </authorList>
    </citation>
    <scope>NUCLEOTIDE SEQUENCE [LARGE SCALE GENOMIC DNA]</scope>
    <source>
        <strain evidence="3">NP_3</strain>
    </source>
</reference>
<sequence>MRRARAAFAGLGGPALLCPLLSWLCAAGGGLAAAAAPAGDGASGTPSNVRADQVSVDSRGATLTASGHVSVTYGTLRVTSDSLRLNRSDGTAVFQGHVAAADPAGRALADSVTLVATRDGRVVRALLAGHASVETPSYAVIADRIDADRERGRITADAHVTLFSQPDVIVTGARATYDQRSGDAVILGSSAAPATVQNRDGRIAGARVDFTRQTMRAVIRGPVNADLFDATLTGAGATVDLRRGIAVFAGGAVVSRRQGRLEADEITVFYRDRRFIAEGRTHMTLLDAGESPPP</sequence>
<protein>
    <recommendedName>
        <fullName evidence="2">Organic solvent tolerance-like N-terminal domain-containing protein</fullName>
    </recommendedName>
</protein>
<dbReference type="AlphaFoldDB" id="A0A537JY42"/>